<protein>
    <recommendedName>
        <fullName evidence="3">Phage protein</fullName>
    </recommendedName>
</protein>
<comment type="caution">
    <text evidence="1">The sequence shown here is derived from an EMBL/GenBank/DDBJ whole genome shotgun (WGS) entry which is preliminary data.</text>
</comment>
<evidence type="ECO:0008006" key="3">
    <source>
        <dbReference type="Google" id="ProtNLM"/>
    </source>
</evidence>
<sequence>MIKHLWEITYTVMYNDGTFKVVTEYKDINLVANAINRYFLDIDNNPEDVQDIKYLGTVFE</sequence>
<dbReference type="RefSeq" id="WP_188738699.1">
    <property type="nucleotide sequence ID" value="NZ_BMLW01000028.1"/>
</dbReference>
<keyword evidence="2" id="KW-1185">Reference proteome</keyword>
<evidence type="ECO:0000313" key="1">
    <source>
        <dbReference type="EMBL" id="GGP17213.1"/>
    </source>
</evidence>
<organism evidence="1 2">
    <name type="scientific">Oceanobacillus neutriphilus</name>
    <dbReference type="NCBI Taxonomy" id="531815"/>
    <lineage>
        <taxon>Bacteria</taxon>
        <taxon>Bacillati</taxon>
        <taxon>Bacillota</taxon>
        <taxon>Bacilli</taxon>
        <taxon>Bacillales</taxon>
        <taxon>Bacillaceae</taxon>
        <taxon>Oceanobacillus</taxon>
    </lineage>
</organism>
<reference evidence="2" key="1">
    <citation type="journal article" date="2019" name="Int. J. Syst. Evol. Microbiol.">
        <title>The Global Catalogue of Microorganisms (GCM) 10K type strain sequencing project: providing services to taxonomists for standard genome sequencing and annotation.</title>
        <authorList>
            <consortium name="The Broad Institute Genomics Platform"/>
            <consortium name="The Broad Institute Genome Sequencing Center for Infectious Disease"/>
            <person name="Wu L."/>
            <person name="Ma J."/>
        </authorList>
    </citation>
    <scope>NUCLEOTIDE SEQUENCE [LARGE SCALE GENOMIC DNA]</scope>
    <source>
        <strain evidence="2">CGMCC 1.7693</strain>
    </source>
</reference>
<proteinExistence type="predicted"/>
<accession>A0ABQ2P428</accession>
<dbReference type="Proteomes" id="UP000641206">
    <property type="component" value="Unassembled WGS sequence"/>
</dbReference>
<evidence type="ECO:0000313" key="2">
    <source>
        <dbReference type="Proteomes" id="UP000641206"/>
    </source>
</evidence>
<dbReference type="EMBL" id="BMLW01000028">
    <property type="protein sequence ID" value="GGP17213.1"/>
    <property type="molecule type" value="Genomic_DNA"/>
</dbReference>
<gene>
    <name evidence="1" type="ORF">GCM10011346_52210</name>
</gene>
<name>A0ABQ2P428_9BACI</name>